<dbReference type="Proteomes" id="UP000479132">
    <property type="component" value="Unassembled WGS sequence"/>
</dbReference>
<keyword evidence="1" id="KW-0812">Transmembrane</keyword>
<reference evidence="2 3" key="1">
    <citation type="submission" date="2020-02" db="EMBL/GenBank/DDBJ databases">
        <title>Aliifodinibius halophilus 2W32, complete genome.</title>
        <authorList>
            <person name="Li Y."/>
            <person name="Wu S."/>
        </authorList>
    </citation>
    <scope>NUCLEOTIDE SEQUENCE [LARGE SCALE GENOMIC DNA]</scope>
    <source>
        <strain evidence="2 3">2W32</strain>
    </source>
</reference>
<feature type="transmembrane region" description="Helical" evidence="1">
    <location>
        <begin position="119"/>
        <end position="140"/>
    </location>
</feature>
<protein>
    <submittedName>
        <fullName evidence="2">Uncharacterized protein</fullName>
    </submittedName>
</protein>
<evidence type="ECO:0000313" key="2">
    <source>
        <dbReference type="EMBL" id="NGP87541.1"/>
    </source>
</evidence>
<comment type="caution">
    <text evidence="2">The sequence shown here is derived from an EMBL/GenBank/DDBJ whole genome shotgun (WGS) entry which is preliminary data.</text>
</comment>
<accession>A0A6M1T6A1</accession>
<keyword evidence="3" id="KW-1185">Reference proteome</keyword>
<keyword evidence="1" id="KW-0472">Membrane</keyword>
<dbReference type="AlphaFoldDB" id="A0A6M1T6A1"/>
<proteinExistence type="predicted"/>
<dbReference type="RefSeq" id="WP_165266387.1">
    <property type="nucleotide sequence ID" value="NZ_JAALLS010000003.1"/>
</dbReference>
<organism evidence="2 3">
    <name type="scientific">Fodinibius halophilus</name>
    <dbReference type="NCBI Taxonomy" id="1736908"/>
    <lineage>
        <taxon>Bacteria</taxon>
        <taxon>Pseudomonadati</taxon>
        <taxon>Balneolota</taxon>
        <taxon>Balneolia</taxon>
        <taxon>Balneolales</taxon>
        <taxon>Balneolaceae</taxon>
        <taxon>Fodinibius</taxon>
    </lineage>
</organism>
<evidence type="ECO:0000313" key="3">
    <source>
        <dbReference type="Proteomes" id="UP000479132"/>
    </source>
</evidence>
<evidence type="ECO:0000256" key="1">
    <source>
        <dbReference type="SAM" id="Phobius"/>
    </source>
</evidence>
<feature type="transmembrane region" description="Helical" evidence="1">
    <location>
        <begin position="83"/>
        <end position="107"/>
    </location>
</feature>
<gene>
    <name evidence="2" type="ORF">G3569_04175</name>
</gene>
<dbReference type="EMBL" id="JAALLS010000003">
    <property type="protein sequence ID" value="NGP87541.1"/>
    <property type="molecule type" value="Genomic_DNA"/>
</dbReference>
<feature type="transmembrane region" description="Helical" evidence="1">
    <location>
        <begin position="52"/>
        <end position="71"/>
    </location>
</feature>
<sequence>MAATDPKKKLSSRELSNLNKKLDQQLADLNEGEESSSAESSVSSSSNIFAKALFYIVLLISGLIAPFFLLVRTSVYIYSEYDLHGWLALGAGVLATILLLLCYALFVRIRFSKSWFLNRYVRSGIAVLVAAYTLYGAFYFSELNAKSEEISSYYRSLHPIMRVALSTATLADSDIIVTDIRRSPEDYEKMGLAQKQHSLHFVQEDGYVHAVDLRTKGRAEWKNWLLAITFEGVGLETIRHVGTADHLHLYLSLND</sequence>
<keyword evidence="1" id="KW-1133">Transmembrane helix</keyword>
<name>A0A6M1T6A1_9BACT</name>